<feature type="transmembrane region" description="Helical" evidence="6">
    <location>
        <begin position="39"/>
        <end position="62"/>
    </location>
</feature>
<keyword evidence="3 6" id="KW-0812">Transmembrane</keyword>
<name>A0A081EVL6_9EURY</name>
<sequence length="475" mass="51713">MRYGRTSMVNFLSRVVMSFSGFVATIVLTRTLGQDRYGTYVVVLSVLAWTAMMAQFGIPMAIKKRISETTDGNYVLSGLAVQFGMYSVLAVCLWLARPFLNEFMGIQATWVLIAMLGVRVGLTLVQSILDGQHLVHLSSVLVPVEWTFRSVIQVVFVLSGAGIAGAFAGYVAGALVAIVLGSYFISVPRYLPSKREFQKLKSYAQFSWLGSITNRMFQSMDTMILAVFVSHSLIAVYEVAWNLASLFAIFGGSISQTLFPEMSEISSSEESKSEISDLLRVSLAYSGLFIIPGLVGAALVGDVVLTIYGSGFETGYYILLILTFARLIYGYSRQFLSTIDALDRPKLTFYVNTVFVATNLCLNIILTWKYGWHGAAVATTVSSTVSLFGGYYFANQIVDITLPVSEIGKQCLAAGIMAVSVLGGRIVFGDSIPVVVLLVGIGAAVYFIVLLAISQEFRQTVEDNLPVSLPLLSTE</sequence>
<dbReference type="InterPro" id="IPR002797">
    <property type="entry name" value="Polysacc_synth"/>
</dbReference>
<dbReference type="GO" id="GO:0005886">
    <property type="term" value="C:plasma membrane"/>
    <property type="evidence" value="ECO:0007669"/>
    <property type="project" value="UniProtKB-SubCell"/>
</dbReference>
<dbReference type="InterPro" id="IPR050833">
    <property type="entry name" value="Poly_Biosynth_Transport"/>
</dbReference>
<feature type="transmembrane region" description="Helical" evidence="6">
    <location>
        <begin position="220"/>
        <end position="237"/>
    </location>
</feature>
<organism evidence="7 8">
    <name type="scientific">Halorubrum saccharovorum</name>
    <dbReference type="NCBI Taxonomy" id="2248"/>
    <lineage>
        <taxon>Archaea</taxon>
        <taxon>Methanobacteriati</taxon>
        <taxon>Methanobacteriota</taxon>
        <taxon>Stenosarchaea group</taxon>
        <taxon>Halobacteria</taxon>
        <taxon>Halobacteriales</taxon>
        <taxon>Haloferacaceae</taxon>
        <taxon>Halorubrum</taxon>
    </lineage>
</organism>
<feature type="transmembrane region" description="Helical" evidence="6">
    <location>
        <begin position="170"/>
        <end position="191"/>
    </location>
</feature>
<feature type="transmembrane region" description="Helical" evidence="6">
    <location>
        <begin position="146"/>
        <end position="164"/>
    </location>
</feature>
<evidence type="ECO:0000256" key="5">
    <source>
        <dbReference type="ARBA" id="ARBA00023136"/>
    </source>
</evidence>
<keyword evidence="4 6" id="KW-1133">Transmembrane helix</keyword>
<dbReference type="PANTHER" id="PTHR30250">
    <property type="entry name" value="PST FAMILY PREDICTED COLANIC ACID TRANSPORTER"/>
    <property type="match status" value="1"/>
</dbReference>
<dbReference type="PANTHER" id="PTHR30250:SF28">
    <property type="entry name" value="POLYSACCHARIDE BIOSYNTHESIS PROTEIN"/>
    <property type="match status" value="1"/>
</dbReference>
<dbReference type="Proteomes" id="UP000053331">
    <property type="component" value="Unassembled WGS sequence"/>
</dbReference>
<comment type="caution">
    <text evidence="7">The sequence shown here is derived from an EMBL/GenBank/DDBJ whole genome shotgun (WGS) entry which is preliminary data.</text>
</comment>
<evidence type="ECO:0000256" key="4">
    <source>
        <dbReference type="ARBA" id="ARBA00022989"/>
    </source>
</evidence>
<feature type="transmembrane region" description="Helical" evidence="6">
    <location>
        <begin position="108"/>
        <end position="125"/>
    </location>
</feature>
<dbReference type="EMBL" id="JNFH02000004">
    <property type="protein sequence ID" value="KDS91454.2"/>
    <property type="molecule type" value="Genomic_DNA"/>
</dbReference>
<keyword evidence="8" id="KW-1185">Reference proteome</keyword>
<feature type="transmembrane region" description="Helical" evidence="6">
    <location>
        <begin position="347"/>
        <end position="366"/>
    </location>
</feature>
<evidence type="ECO:0000256" key="6">
    <source>
        <dbReference type="SAM" id="Phobius"/>
    </source>
</evidence>
<evidence type="ECO:0000313" key="7">
    <source>
        <dbReference type="EMBL" id="KDS91454.2"/>
    </source>
</evidence>
<accession>A0A081EVL6</accession>
<evidence type="ECO:0000256" key="3">
    <source>
        <dbReference type="ARBA" id="ARBA00022692"/>
    </source>
</evidence>
<proteinExistence type="predicted"/>
<feature type="transmembrane region" description="Helical" evidence="6">
    <location>
        <begin position="434"/>
        <end position="453"/>
    </location>
</feature>
<keyword evidence="5 6" id="KW-0472">Membrane</keyword>
<evidence type="ECO:0000256" key="2">
    <source>
        <dbReference type="ARBA" id="ARBA00022475"/>
    </source>
</evidence>
<evidence type="ECO:0000313" key="8">
    <source>
        <dbReference type="Proteomes" id="UP000053331"/>
    </source>
</evidence>
<dbReference type="AlphaFoldDB" id="A0A081EVL6"/>
<feature type="transmembrane region" description="Helical" evidence="6">
    <location>
        <begin position="12"/>
        <end position="33"/>
    </location>
</feature>
<dbReference type="OrthoDB" id="112053at2157"/>
<evidence type="ECO:0000256" key="1">
    <source>
        <dbReference type="ARBA" id="ARBA00004651"/>
    </source>
</evidence>
<feature type="transmembrane region" description="Helical" evidence="6">
    <location>
        <begin position="314"/>
        <end position="331"/>
    </location>
</feature>
<protein>
    <submittedName>
        <fullName evidence="7">Polysaccharide biosynthesis protein</fullName>
    </submittedName>
</protein>
<keyword evidence="2" id="KW-1003">Cell membrane</keyword>
<comment type="subcellular location">
    <subcellularLocation>
        <location evidence="1">Cell membrane</location>
        <topology evidence="1">Multi-pass membrane protein</topology>
    </subcellularLocation>
</comment>
<gene>
    <name evidence="7" type="ORF">FK85_02015</name>
</gene>
<reference evidence="7 8" key="1">
    <citation type="journal article" date="2015" name="Genome Announc.">
        <title>Draft genome sequence of a Halorubrum H3 strain isolated from the burlinskoye salt lake (Altai Krai, Russia).</title>
        <authorList>
            <person name="Rozanov A.S."/>
            <person name="Bryanskaya A.V."/>
            <person name="Malup T.K."/>
            <person name="Kotenko A.V."/>
            <person name="Peltek S.E."/>
        </authorList>
    </citation>
    <scope>NUCLEOTIDE SEQUENCE [LARGE SCALE GENOMIC DNA]</scope>
    <source>
        <strain evidence="7 8">H3</strain>
    </source>
</reference>
<feature type="transmembrane region" description="Helical" evidence="6">
    <location>
        <begin position="283"/>
        <end position="308"/>
    </location>
</feature>
<feature type="transmembrane region" description="Helical" evidence="6">
    <location>
        <begin position="372"/>
        <end position="395"/>
    </location>
</feature>
<feature type="transmembrane region" description="Helical" evidence="6">
    <location>
        <begin position="74"/>
        <end position="96"/>
    </location>
</feature>
<dbReference type="Pfam" id="PF01943">
    <property type="entry name" value="Polysacc_synt"/>
    <property type="match status" value="1"/>
</dbReference>